<name>A0ABY2EDC5_9MICO</name>
<feature type="transmembrane region" description="Helical" evidence="5">
    <location>
        <begin position="46"/>
        <end position="66"/>
    </location>
</feature>
<evidence type="ECO:0000256" key="3">
    <source>
        <dbReference type="ARBA" id="ARBA00022989"/>
    </source>
</evidence>
<evidence type="ECO:0000256" key="1">
    <source>
        <dbReference type="ARBA" id="ARBA00004141"/>
    </source>
</evidence>
<keyword evidence="7" id="KW-1185">Reference proteome</keyword>
<accession>A0ABY2EDC5</accession>
<dbReference type="InterPro" id="IPR032808">
    <property type="entry name" value="DoxX"/>
</dbReference>
<comment type="subcellular location">
    <subcellularLocation>
        <location evidence="1">Membrane</location>
        <topology evidence="1">Multi-pass membrane protein</topology>
    </subcellularLocation>
</comment>
<keyword evidence="3 5" id="KW-1133">Transmembrane helix</keyword>
<gene>
    <name evidence="6" type="ORF">EXU48_00920</name>
</gene>
<evidence type="ECO:0000256" key="4">
    <source>
        <dbReference type="ARBA" id="ARBA00023136"/>
    </source>
</evidence>
<sequence>MTIAFWVVAALLALAFLGAGTMKLIRSKQSLAGAGMAWTEDFSARAVKAIGAVEVVGAVGVLVPVLTGVAPILSPIAAVGLALTMVGAIVVHARRKESATPAVVLLVLGVAAAALGFLFVA</sequence>
<evidence type="ECO:0000313" key="6">
    <source>
        <dbReference type="EMBL" id="TDE98797.1"/>
    </source>
</evidence>
<proteinExistence type="predicted"/>
<keyword evidence="2 5" id="KW-0812">Transmembrane</keyword>
<protein>
    <submittedName>
        <fullName evidence="6">DoxX family protein</fullName>
    </submittedName>
</protein>
<organism evidence="6 7">
    <name type="scientific">Occultella glacieicola</name>
    <dbReference type="NCBI Taxonomy" id="2518684"/>
    <lineage>
        <taxon>Bacteria</taxon>
        <taxon>Bacillati</taxon>
        <taxon>Actinomycetota</taxon>
        <taxon>Actinomycetes</taxon>
        <taxon>Micrococcales</taxon>
        <taxon>Ruaniaceae</taxon>
        <taxon>Occultella</taxon>
    </lineage>
</organism>
<dbReference type="Pfam" id="PF13564">
    <property type="entry name" value="DoxX_2"/>
    <property type="match status" value="1"/>
</dbReference>
<comment type="caution">
    <text evidence="6">The sequence shown here is derived from an EMBL/GenBank/DDBJ whole genome shotgun (WGS) entry which is preliminary data.</text>
</comment>
<feature type="transmembrane region" description="Helical" evidence="5">
    <location>
        <begin position="72"/>
        <end position="91"/>
    </location>
</feature>
<reference evidence="6 7" key="1">
    <citation type="submission" date="2019-03" db="EMBL/GenBank/DDBJ databases">
        <title>Genomic features of bacteria from cold environments.</title>
        <authorList>
            <person name="Shen L."/>
        </authorList>
    </citation>
    <scope>NUCLEOTIDE SEQUENCE [LARGE SCALE GENOMIC DNA]</scope>
    <source>
        <strain evidence="7">T3246-1</strain>
    </source>
</reference>
<evidence type="ECO:0000256" key="5">
    <source>
        <dbReference type="SAM" id="Phobius"/>
    </source>
</evidence>
<evidence type="ECO:0000256" key="2">
    <source>
        <dbReference type="ARBA" id="ARBA00022692"/>
    </source>
</evidence>
<dbReference type="RefSeq" id="WP_133105699.1">
    <property type="nucleotide sequence ID" value="NZ_SMNA01000001.1"/>
</dbReference>
<feature type="transmembrane region" description="Helical" evidence="5">
    <location>
        <begin position="103"/>
        <end position="120"/>
    </location>
</feature>
<evidence type="ECO:0000313" key="7">
    <source>
        <dbReference type="Proteomes" id="UP000504882"/>
    </source>
</evidence>
<feature type="transmembrane region" description="Helical" evidence="5">
    <location>
        <begin position="6"/>
        <end position="25"/>
    </location>
</feature>
<dbReference type="Proteomes" id="UP000504882">
    <property type="component" value="Unassembled WGS sequence"/>
</dbReference>
<keyword evidence="4 5" id="KW-0472">Membrane</keyword>
<dbReference type="EMBL" id="SMNA01000001">
    <property type="protein sequence ID" value="TDE98797.1"/>
    <property type="molecule type" value="Genomic_DNA"/>
</dbReference>